<protein>
    <submittedName>
        <fullName evidence="1">Uncharacterized protein</fullName>
    </submittedName>
</protein>
<evidence type="ECO:0000313" key="1">
    <source>
        <dbReference type="EMBL" id="CAB9513265.1"/>
    </source>
</evidence>
<proteinExistence type="predicted"/>
<name>A0A9N8HI99_9STRA</name>
<sequence>MVLSEHALRKWKLATYVATSATAIHLVFYNEYQIPGYQGKHCFTDIQRFYRQWVDRNVWGQQNLTAPATDNASSQQQQQPTA</sequence>
<evidence type="ECO:0000313" key="2">
    <source>
        <dbReference type="Proteomes" id="UP001153069"/>
    </source>
</evidence>
<comment type="caution">
    <text evidence="1">The sequence shown here is derived from an EMBL/GenBank/DDBJ whole genome shotgun (WGS) entry which is preliminary data.</text>
</comment>
<keyword evidence="2" id="KW-1185">Reference proteome</keyword>
<dbReference type="Proteomes" id="UP001153069">
    <property type="component" value="Unassembled WGS sequence"/>
</dbReference>
<dbReference type="AlphaFoldDB" id="A0A9N8HI99"/>
<gene>
    <name evidence="1" type="ORF">SEMRO_581_G170360.1</name>
</gene>
<accession>A0A9N8HI99</accession>
<dbReference type="EMBL" id="CAICTM010000580">
    <property type="protein sequence ID" value="CAB9513265.1"/>
    <property type="molecule type" value="Genomic_DNA"/>
</dbReference>
<reference evidence="1" key="1">
    <citation type="submission" date="2020-06" db="EMBL/GenBank/DDBJ databases">
        <authorList>
            <consortium name="Plant Systems Biology data submission"/>
        </authorList>
    </citation>
    <scope>NUCLEOTIDE SEQUENCE</scope>
    <source>
        <strain evidence="1">D6</strain>
    </source>
</reference>
<organism evidence="1 2">
    <name type="scientific">Seminavis robusta</name>
    <dbReference type="NCBI Taxonomy" id="568900"/>
    <lineage>
        <taxon>Eukaryota</taxon>
        <taxon>Sar</taxon>
        <taxon>Stramenopiles</taxon>
        <taxon>Ochrophyta</taxon>
        <taxon>Bacillariophyta</taxon>
        <taxon>Bacillariophyceae</taxon>
        <taxon>Bacillariophycidae</taxon>
        <taxon>Naviculales</taxon>
        <taxon>Naviculaceae</taxon>
        <taxon>Seminavis</taxon>
    </lineage>
</organism>